<dbReference type="Proteomes" id="UP000771736">
    <property type="component" value="Unassembled WGS sequence"/>
</dbReference>
<comment type="caution">
    <text evidence="1">The sequence shown here is derived from an EMBL/GenBank/DDBJ whole genome shotgun (WGS) entry which is preliminary data.</text>
</comment>
<sequence>MDRNTKTINYPDHPENNVKYHYGGINSSYNRIGRLMLRECTLSNKSAQLDLQLSLVF</sequence>
<evidence type="ECO:0000313" key="2">
    <source>
        <dbReference type="Proteomes" id="UP000771736"/>
    </source>
</evidence>
<gene>
    <name evidence="1" type="ORF">HXN26_10205</name>
</gene>
<evidence type="ECO:0000313" key="1">
    <source>
        <dbReference type="EMBL" id="MBF1385194.1"/>
    </source>
</evidence>
<organism evidence="1 2">
    <name type="scientific">Prevotella aurantiaca</name>
    <dbReference type="NCBI Taxonomy" id="596085"/>
    <lineage>
        <taxon>Bacteria</taxon>
        <taxon>Pseudomonadati</taxon>
        <taxon>Bacteroidota</taxon>
        <taxon>Bacteroidia</taxon>
        <taxon>Bacteroidales</taxon>
        <taxon>Prevotellaceae</taxon>
        <taxon>Prevotella</taxon>
    </lineage>
</organism>
<name>A0A930MZ00_9BACT</name>
<dbReference type="RefSeq" id="WP_273161122.1">
    <property type="nucleotide sequence ID" value="NZ_JABZSJ010000077.1"/>
</dbReference>
<dbReference type="EMBL" id="JABZSJ010000077">
    <property type="protein sequence ID" value="MBF1385194.1"/>
    <property type="molecule type" value="Genomic_DNA"/>
</dbReference>
<proteinExistence type="predicted"/>
<protein>
    <submittedName>
        <fullName evidence="1">Uncharacterized protein</fullName>
    </submittedName>
</protein>
<reference evidence="1" key="1">
    <citation type="submission" date="2020-04" db="EMBL/GenBank/DDBJ databases">
        <title>Deep metagenomics examines the oral microbiome during advanced dental caries in children, revealing novel taxa and co-occurrences with host molecules.</title>
        <authorList>
            <person name="Baker J.L."/>
            <person name="Morton J.T."/>
            <person name="Dinis M."/>
            <person name="Alvarez R."/>
            <person name="Tran N.C."/>
            <person name="Knight R."/>
            <person name="Edlund A."/>
        </authorList>
    </citation>
    <scope>NUCLEOTIDE SEQUENCE</scope>
    <source>
        <strain evidence="1">JCVI_44_bin.5</strain>
    </source>
</reference>
<accession>A0A930MZ00</accession>
<dbReference type="AlphaFoldDB" id="A0A930MZ00"/>